<feature type="compositionally biased region" description="Polar residues" evidence="1">
    <location>
        <begin position="371"/>
        <end position="383"/>
    </location>
</feature>
<reference evidence="3 4" key="1">
    <citation type="submission" date="2018-03" db="EMBL/GenBank/DDBJ databases">
        <title>Genomic Encyclopedia of Archaeal and Bacterial Type Strains, Phase II (KMG-II): from individual species to whole genera.</title>
        <authorList>
            <person name="Goeker M."/>
        </authorList>
    </citation>
    <scope>NUCLEOTIDE SEQUENCE [LARGE SCALE GENOMIC DNA]</scope>
    <source>
        <strain evidence="3 4">DSM 17586</strain>
    </source>
</reference>
<dbReference type="PROSITE" id="PS50234">
    <property type="entry name" value="VWFA"/>
    <property type="match status" value="1"/>
</dbReference>
<name>A0A2P8EX98_9GAMM</name>
<dbReference type="NCBIfam" id="NF038131">
    <property type="entry name" value="choice_anch_K"/>
    <property type="match status" value="1"/>
</dbReference>
<proteinExistence type="predicted"/>
<evidence type="ECO:0000259" key="2">
    <source>
        <dbReference type="PROSITE" id="PS50234"/>
    </source>
</evidence>
<dbReference type="InterPro" id="IPR047995">
    <property type="entry name" value="Choice_anch_K"/>
</dbReference>
<feature type="non-terminal residue" evidence="3">
    <location>
        <position position="1"/>
    </location>
</feature>
<evidence type="ECO:0000256" key="1">
    <source>
        <dbReference type="SAM" id="MobiDB-lite"/>
    </source>
</evidence>
<dbReference type="Proteomes" id="UP000242133">
    <property type="component" value="Unassembled WGS sequence"/>
</dbReference>
<sequence length="1761" mass="184553">GETFTVALEGNYSEAAAYEAIAYNNDTVETTIVDETDNDDPQDPPSYDDNDVAYTFQLFGLDGEGGLTSANSMYEDVANGPTSAGYVVLAVDADGIPLAEADQPSGSVTVTFTNDDASDDDYNTNVVSSTVNIGEVFNSSAVDDAVADNGETFTVALEGNYSEAAAYEAIAYNNDTVETTIVDETDNDDPQDPPSYDDNDVAYTFQLFGLDGEGGLTSANSMYEDVANGPTSAGYVVLAVDADGIPLAEADQPSGSVTVTFTNDDASDDDYNTNVVSSTVNIGEVFNSSAVDDASADNGETFTVSLDNGSYSNATQYEAIEYNDDTVETTIIDNDSIPTIGDGSVVVSEEGLDIPAEDKVGLEDTDAGTGYTDQTNDASDSGSLTITGNGTAALTVAIDLSSLPTGLESGGEPISWAYEPGNEAVAFGSTAAGTEVIRVELNGGEESINVAGDTPPGSIGYTVSLSQPVDHGVNSLEDTLSFDFDVSISDGSNTSVDTGTVSVTIEDDMPAENNDSNTLEVQINDVEVGGLQTSWSNPQGGNSDAQEIENGAPGQDDVISWDPSNYTFDDNNSLINNQNVEVNSTFEIGEFTHNNFPTDTGNAIGSVDLNLSFNVVINGYVATVNHIISFEHDETSNSGSDPRDIVTISNASTIVPITITTAEGATETYNFEIIGFVDGSGNVVDTVYTNENASNSFQLMGQLVSSDAPEVRGQVDYGFGADGPADEGAVEWDDIDNGVIQGNYGVLTVDGEGNYTYQLNQDAYDALSPGDDPVESFTYTVTDADGDGVESTLAININAVGAPQAPDLLPEGEDETVGLEVGATTTNLLITLDVSGSMDYYVSGADKTRFEIAKESLISTFEAYQAMGETEVNLTLFASSAVNVGWMSVSEAIDYVNGLEVHWNDSGFYDGVYSDGSRINIGSSTDYLDALNATETVDFTGHSADQTIGYFLSDGDPNDNASAVNSDSDSAIQDWREFIEGNDSGLQGNVDKLYVVGIGSNVSEAYLDIVQVQEGESPIIVTNETQLVDTLTNTASASVSGDVSDNVSGGDGAISIDSITLYGTTYTVDGSNGTFEFPSEGIELDGQGTLIFDFTTGQYSYSVQPGEFSEGLTAKQFSVTVSDEDGDQASFNVNIEVTALDTTASEPVLDGGVDQGTQTGSEVETQAFIEAEDVSLSRTNSTHTYNLGGTATGFSLTIGSYKVRGSNDDDGYISFLKDGNTVGTNIDLDSLDDGVHTFTGLAEFDTVVVTRTDGNFKISDFSAEVTVEVSTYEYDLDMSAALTDLDNSETLSDISVDGLPTGTSITGTGVTANSDGTYTVTLNASGEAESDVKLLSNRQLTDAELEGITISVTSTENSTGHQNTVTATLVDGIVAGVAYLTSSGLNGMTDENGSFEYREGDSVTFQVGNVVVGTASADDLAKGQVFLQDLANVDRSDLNNEYVENMAVFLQSLDTDGNAANGISISAATHAALADTSLNLKTATEAELKALIEQLGQSYVSEEEAMAHVREMLEQYAGMTEFDEHMDDSIQSATLATEPVTGLTYQTSSGIKGELDTGAFEYDAGDVLSIFAGDERVAQFDSALIGNDGVITFEEAGFSLTWDELQALLSDDELSEPASEEVEAPADEESDNDDAEASLIDDGGDIFGFGATEESESGDRGGEEEEDSISAEPESEEPEANIPESEQPEGEILYAGDLLEEEQEGEGLGALLGGDEPTEDGSESDGGVQPQSPPQESADGLVDNAALMDNLVGTPNTSSDF</sequence>
<keyword evidence="4" id="KW-1185">Reference proteome</keyword>
<feature type="domain" description="VWFA" evidence="2">
    <location>
        <begin position="827"/>
        <end position="1035"/>
    </location>
</feature>
<dbReference type="EMBL" id="PYGI01000009">
    <property type="protein sequence ID" value="PSL14097.1"/>
    <property type="molecule type" value="Genomic_DNA"/>
</dbReference>
<dbReference type="InterPro" id="IPR010221">
    <property type="entry name" value="VCBS_dom"/>
</dbReference>
<accession>A0A2P8EX98</accession>
<feature type="region of interest" description="Disordered" evidence="1">
    <location>
        <begin position="1613"/>
        <end position="1761"/>
    </location>
</feature>
<organism evidence="3 4">
    <name type="scientific">Marinobacterium halophilum</name>
    <dbReference type="NCBI Taxonomy" id="267374"/>
    <lineage>
        <taxon>Bacteria</taxon>
        <taxon>Pseudomonadati</taxon>
        <taxon>Pseudomonadota</taxon>
        <taxon>Gammaproteobacteria</taxon>
        <taxon>Oceanospirillales</taxon>
        <taxon>Oceanospirillaceae</taxon>
        <taxon>Marinobacterium</taxon>
    </lineage>
</organism>
<dbReference type="CDD" id="cd00198">
    <property type="entry name" value="vWFA"/>
    <property type="match status" value="1"/>
</dbReference>
<evidence type="ECO:0000313" key="3">
    <source>
        <dbReference type="EMBL" id="PSL14097.1"/>
    </source>
</evidence>
<dbReference type="SUPFAM" id="SSF53300">
    <property type="entry name" value="vWA-like"/>
    <property type="match status" value="1"/>
</dbReference>
<evidence type="ECO:0000313" key="4">
    <source>
        <dbReference type="Proteomes" id="UP000242133"/>
    </source>
</evidence>
<gene>
    <name evidence="3" type="ORF">CLV44_10933</name>
</gene>
<dbReference type="RefSeq" id="WP_170069292.1">
    <property type="nucleotide sequence ID" value="NZ_PYGI01000009.1"/>
</dbReference>
<comment type="caution">
    <text evidence="3">The sequence shown here is derived from an EMBL/GenBank/DDBJ whole genome shotgun (WGS) entry which is preliminary data.</text>
</comment>
<dbReference type="NCBIfam" id="TIGR01965">
    <property type="entry name" value="VCBS_repeat"/>
    <property type="match status" value="1"/>
</dbReference>
<protein>
    <recommendedName>
        <fullName evidence="2">VWFA domain-containing protein</fullName>
    </recommendedName>
</protein>
<feature type="compositionally biased region" description="Acidic residues" evidence="1">
    <location>
        <begin position="1662"/>
        <end position="1679"/>
    </location>
</feature>
<dbReference type="InterPro" id="IPR036465">
    <property type="entry name" value="vWFA_dom_sf"/>
</dbReference>
<feature type="region of interest" description="Disordered" evidence="1">
    <location>
        <begin position="361"/>
        <end position="383"/>
    </location>
</feature>
<feature type="compositionally biased region" description="Acidic residues" evidence="1">
    <location>
        <begin position="1613"/>
        <end position="1636"/>
    </location>
</feature>
<dbReference type="InterPro" id="IPR002035">
    <property type="entry name" value="VWF_A"/>
</dbReference>